<dbReference type="InterPro" id="IPR044068">
    <property type="entry name" value="CB"/>
</dbReference>
<feature type="active site" evidence="9">
    <location>
        <position position="298"/>
    </location>
</feature>
<organism evidence="13 14">
    <name type="scientific">Kytococcus schroeteri</name>
    <dbReference type="NCBI Taxonomy" id="138300"/>
    <lineage>
        <taxon>Bacteria</taxon>
        <taxon>Bacillati</taxon>
        <taxon>Actinomycetota</taxon>
        <taxon>Actinomycetes</taxon>
        <taxon>Micrococcales</taxon>
        <taxon>Kytococcaceae</taxon>
        <taxon>Kytococcus</taxon>
    </lineage>
</organism>
<dbReference type="PANTHER" id="PTHR30349">
    <property type="entry name" value="PHAGE INTEGRASE-RELATED"/>
    <property type="match status" value="1"/>
</dbReference>
<keyword evidence="6 9" id="KW-0238">DNA-binding</keyword>
<dbReference type="SUPFAM" id="SSF47823">
    <property type="entry name" value="lambda integrase-like, N-terminal domain"/>
    <property type="match status" value="1"/>
</dbReference>
<evidence type="ECO:0000259" key="12">
    <source>
        <dbReference type="PROSITE" id="PS51900"/>
    </source>
</evidence>
<evidence type="ECO:0000259" key="11">
    <source>
        <dbReference type="PROSITE" id="PS51898"/>
    </source>
</evidence>
<dbReference type="PROSITE" id="PS51900">
    <property type="entry name" value="CB"/>
    <property type="match status" value="1"/>
</dbReference>
<dbReference type="Proteomes" id="UP000234206">
    <property type="component" value="Unassembled WGS sequence"/>
</dbReference>
<dbReference type="RefSeq" id="WP_101849432.1">
    <property type="nucleotide sequence ID" value="NZ_PKIZ01000007.1"/>
</dbReference>
<evidence type="ECO:0000256" key="4">
    <source>
        <dbReference type="ARBA" id="ARBA00022829"/>
    </source>
</evidence>
<keyword evidence="14" id="KW-1185">Reference proteome</keyword>
<dbReference type="SUPFAM" id="SSF56349">
    <property type="entry name" value="DNA breaking-rejoining enzymes"/>
    <property type="match status" value="1"/>
</dbReference>
<dbReference type="InterPro" id="IPR050090">
    <property type="entry name" value="Tyrosine_recombinase_XerCD"/>
</dbReference>
<gene>
    <name evidence="9" type="primary">xerC</name>
    <name evidence="13" type="ORF">CYJ76_05035</name>
</gene>
<evidence type="ECO:0000313" key="14">
    <source>
        <dbReference type="Proteomes" id="UP000234206"/>
    </source>
</evidence>
<dbReference type="Pfam" id="PF02899">
    <property type="entry name" value="Phage_int_SAM_1"/>
    <property type="match status" value="1"/>
</dbReference>
<dbReference type="GO" id="GO:0006313">
    <property type="term" value="P:DNA transposition"/>
    <property type="evidence" value="ECO:0007669"/>
    <property type="project" value="UniProtKB-UniRule"/>
</dbReference>
<evidence type="ECO:0000256" key="10">
    <source>
        <dbReference type="SAM" id="MobiDB-lite"/>
    </source>
</evidence>
<keyword evidence="8 9" id="KW-0131">Cell cycle</keyword>
<proteinExistence type="inferred from homology"/>
<feature type="domain" description="Tyr recombinase" evidence="11">
    <location>
        <begin position="110"/>
        <end position="320"/>
    </location>
</feature>
<comment type="subunit">
    <text evidence="9">Forms a cyclic heterotetrameric complex composed of two molecules of XerC and two molecules of XerD.</text>
</comment>
<dbReference type="GO" id="GO:0051301">
    <property type="term" value="P:cell division"/>
    <property type="evidence" value="ECO:0007669"/>
    <property type="project" value="UniProtKB-KW"/>
</dbReference>
<evidence type="ECO:0000256" key="6">
    <source>
        <dbReference type="ARBA" id="ARBA00023125"/>
    </source>
</evidence>
<comment type="subcellular location">
    <subcellularLocation>
        <location evidence="1 9">Cytoplasm</location>
    </subcellularLocation>
</comment>
<sequence length="326" mass="34843">MRTDLARAVEEFGDHLEHERGRSAHTVRAYLTDLRGLVEHLQEQGVDRWDRVTLAHLRSHAAARSARGLARTTLARGAAAQRAFFGWMVARGTLDTDPSARLVSPRGERRLPGVLRADQAEAVVSGAVAAGPVDRPGGAGPDGAAPRQDGAPDDPVTTALALRDRALLELLYATGIRVGELVGLDRGAVDHAERTVRVLGKGDKERVVPFGRPAAEALAAWADRGRPVLVGDRSAGALFLGARGGRIDPREVRRVVHRAVEGVDGAPRMGPHGLRHSAATHMVDAGADLRSVQELLGHASLATTQVYTHVSVERLREAFGRAHPRA</sequence>
<reference evidence="13 14" key="1">
    <citation type="submission" date="2017-12" db="EMBL/GenBank/DDBJ databases">
        <title>Phylogenetic diversity of female urinary microbiome.</title>
        <authorList>
            <person name="Thomas-White K."/>
            <person name="Wolfe A.J."/>
        </authorList>
    </citation>
    <scope>NUCLEOTIDE SEQUENCE [LARGE SCALE GENOMIC DNA]</scope>
    <source>
        <strain evidence="13 14">UMB1298</strain>
    </source>
</reference>
<dbReference type="InterPro" id="IPR004107">
    <property type="entry name" value="Integrase_SAM-like_N"/>
</dbReference>
<evidence type="ECO:0000256" key="5">
    <source>
        <dbReference type="ARBA" id="ARBA00022908"/>
    </source>
</evidence>
<dbReference type="GO" id="GO:0009037">
    <property type="term" value="F:tyrosine-based site-specific recombinase activity"/>
    <property type="evidence" value="ECO:0007669"/>
    <property type="project" value="UniProtKB-UniRule"/>
</dbReference>
<evidence type="ECO:0000256" key="9">
    <source>
        <dbReference type="HAMAP-Rule" id="MF_01808"/>
    </source>
</evidence>
<dbReference type="Pfam" id="PF00589">
    <property type="entry name" value="Phage_integrase"/>
    <property type="match status" value="1"/>
</dbReference>
<keyword evidence="7 9" id="KW-0233">DNA recombination</keyword>
<dbReference type="GO" id="GO:0007059">
    <property type="term" value="P:chromosome segregation"/>
    <property type="evidence" value="ECO:0007669"/>
    <property type="project" value="UniProtKB-UniRule"/>
</dbReference>
<keyword evidence="4 9" id="KW-0159">Chromosome partition</keyword>
<comment type="caution">
    <text evidence="13">The sequence shown here is derived from an EMBL/GenBank/DDBJ whole genome shotgun (WGS) entry which is preliminary data.</text>
</comment>
<evidence type="ECO:0000313" key="13">
    <source>
        <dbReference type="EMBL" id="PKZ42012.1"/>
    </source>
</evidence>
<dbReference type="GO" id="GO:0003677">
    <property type="term" value="F:DNA binding"/>
    <property type="evidence" value="ECO:0007669"/>
    <property type="project" value="UniProtKB-UniRule"/>
</dbReference>
<feature type="active site" evidence="9">
    <location>
        <position position="272"/>
    </location>
</feature>
<evidence type="ECO:0000256" key="8">
    <source>
        <dbReference type="ARBA" id="ARBA00023306"/>
    </source>
</evidence>
<dbReference type="HAMAP" id="MF_01808">
    <property type="entry name" value="Recomb_XerC_XerD"/>
    <property type="match status" value="1"/>
</dbReference>
<name>A0A2I1PBL6_9MICO</name>
<feature type="region of interest" description="Disordered" evidence="10">
    <location>
        <begin position="129"/>
        <end position="153"/>
    </location>
</feature>
<dbReference type="Gene3D" id="1.10.150.130">
    <property type="match status" value="1"/>
</dbReference>
<feature type="active site" evidence="9">
    <location>
        <position position="177"/>
    </location>
</feature>
<feature type="domain" description="Core-binding (CB)" evidence="12">
    <location>
        <begin position="3"/>
        <end position="89"/>
    </location>
</feature>
<feature type="active site" evidence="9">
    <location>
        <position position="275"/>
    </location>
</feature>
<evidence type="ECO:0000256" key="3">
    <source>
        <dbReference type="ARBA" id="ARBA00022618"/>
    </source>
</evidence>
<dbReference type="GO" id="GO:0005737">
    <property type="term" value="C:cytoplasm"/>
    <property type="evidence" value="ECO:0007669"/>
    <property type="project" value="UniProtKB-SubCell"/>
</dbReference>
<dbReference type="InterPro" id="IPR002104">
    <property type="entry name" value="Integrase_catalytic"/>
</dbReference>
<keyword evidence="5 9" id="KW-0229">DNA integration</keyword>
<dbReference type="InterPro" id="IPR010998">
    <property type="entry name" value="Integrase_recombinase_N"/>
</dbReference>
<evidence type="ECO:0000256" key="1">
    <source>
        <dbReference type="ARBA" id="ARBA00004496"/>
    </source>
</evidence>
<dbReference type="CDD" id="cd00798">
    <property type="entry name" value="INT_XerDC_C"/>
    <property type="match status" value="1"/>
</dbReference>
<dbReference type="AlphaFoldDB" id="A0A2I1PBL6"/>
<dbReference type="NCBIfam" id="NF001399">
    <property type="entry name" value="PRK00283.1"/>
    <property type="match status" value="1"/>
</dbReference>
<dbReference type="PROSITE" id="PS51898">
    <property type="entry name" value="TYR_RECOMBINASE"/>
    <property type="match status" value="1"/>
</dbReference>
<dbReference type="InterPro" id="IPR013762">
    <property type="entry name" value="Integrase-like_cat_sf"/>
</dbReference>
<comment type="function">
    <text evidence="9">Site-specific tyrosine recombinase, which acts by catalyzing the cutting and rejoining of the recombining DNA molecules. The XerC-XerD complex is essential to convert dimers of the bacterial chromosome into monomers to permit their segregation at cell division. It also contributes to the segregational stability of plasmids.</text>
</comment>
<keyword evidence="2 9" id="KW-0963">Cytoplasm</keyword>
<feature type="active site" evidence="9">
    <location>
        <position position="201"/>
    </location>
</feature>
<comment type="similarity">
    <text evidence="9">Belongs to the 'phage' integrase family. XerC subfamily.</text>
</comment>
<feature type="active site" description="O-(3'-phospho-DNA)-tyrosine intermediate" evidence="9">
    <location>
        <position position="307"/>
    </location>
</feature>
<dbReference type="InterPro" id="IPR011010">
    <property type="entry name" value="DNA_brk_join_enz"/>
</dbReference>
<dbReference type="EMBL" id="PKIZ01000007">
    <property type="protein sequence ID" value="PKZ42012.1"/>
    <property type="molecule type" value="Genomic_DNA"/>
</dbReference>
<dbReference type="InterPro" id="IPR023009">
    <property type="entry name" value="Tyrosine_recombinase_XerC/XerD"/>
</dbReference>
<evidence type="ECO:0000256" key="2">
    <source>
        <dbReference type="ARBA" id="ARBA00022490"/>
    </source>
</evidence>
<dbReference type="OrthoDB" id="9801717at2"/>
<accession>A0A2I1PBL6</accession>
<dbReference type="Gene3D" id="1.10.443.10">
    <property type="entry name" value="Intergrase catalytic core"/>
    <property type="match status" value="1"/>
</dbReference>
<dbReference type="PANTHER" id="PTHR30349:SF77">
    <property type="entry name" value="TYROSINE RECOMBINASE XERC"/>
    <property type="match status" value="1"/>
</dbReference>
<keyword evidence="3 9" id="KW-0132">Cell division</keyword>
<evidence type="ECO:0000256" key="7">
    <source>
        <dbReference type="ARBA" id="ARBA00023172"/>
    </source>
</evidence>
<protein>
    <recommendedName>
        <fullName evidence="9">Tyrosine recombinase XerC</fullName>
    </recommendedName>
</protein>